<keyword evidence="3" id="KW-1185">Reference proteome</keyword>
<proteinExistence type="predicted"/>
<keyword evidence="1" id="KW-0812">Transmembrane</keyword>
<name>A0ABS9MEW4_9FIRM</name>
<feature type="transmembrane region" description="Helical" evidence="1">
    <location>
        <begin position="29"/>
        <end position="48"/>
    </location>
</feature>
<dbReference type="Pfam" id="PF14897">
    <property type="entry name" value="EpsG"/>
    <property type="match status" value="1"/>
</dbReference>
<sequence>MWAYAIIVFSILILGLLLGEWKPSRKKEILYLCISSVILIVFSSIRATNVGIDYFQFYVPFFENVHSGGWGYLISDANTYRSEFGFSLLTYLISFVTGNPFVYAAVIAVFMVGLTALVLYRDCPKPWVGMFIFVAFNFFGNTLSYLRQSLAIAIFLFAIRYIKEKRIVPYMLLVLLAASFHNSLLLMIPIYFLAQIPVNRVSMGVYAGVTVLVLIFSWQLFDLVTQFVYQYYATEQNLYFMNGRDFMTGFVPVLAMVMIIGFKKLLLKQNPRNVVLVNLAMYAGIFFILTWKHFLFQRIGNIFFTAAILYIPELLAALQSTATEEEKEKRFLAGKGSWRNYGYYYGLAAVMVFGLIYYFWFIQQNRINLLPFYTVFQEIQVSALRVQAITTTILNTLVQTFG</sequence>
<feature type="transmembrane region" description="Helical" evidence="1">
    <location>
        <begin position="246"/>
        <end position="262"/>
    </location>
</feature>
<dbReference type="InterPro" id="IPR049458">
    <property type="entry name" value="EpsG-like"/>
</dbReference>
<feature type="transmembrane region" description="Helical" evidence="1">
    <location>
        <begin position="101"/>
        <end position="120"/>
    </location>
</feature>
<feature type="transmembrane region" description="Helical" evidence="1">
    <location>
        <begin position="126"/>
        <end position="146"/>
    </location>
</feature>
<comment type="caution">
    <text evidence="2">The sequence shown here is derived from an EMBL/GenBank/DDBJ whole genome shotgun (WGS) entry which is preliminary data.</text>
</comment>
<dbReference type="RefSeq" id="WP_191395863.1">
    <property type="nucleotide sequence ID" value="NZ_JAKNHQ010000001.1"/>
</dbReference>
<evidence type="ECO:0000313" key="3">
    <source>
        <dbReference type="Proteomes" id="UP001298681"/>
    </source>
</evidence>
<reference evidence="2 3" key="1">
    <citation type="submission" date="2022-01" db="EMBL/GenBank/DDBJ databases">
        <title>Collection of gut derived symbiotic bacterial strains cultured from healthy donors.</title>
        <authorList>
            <person name="Lin H."/>
            <person name="Kohout C."/>
            <person name="Waligurski E."/>
            <person name="Pamer E.G."/>
        </authorList>
    </citation>
    <scope>NUCLEOTIDE SEQUENCE [LARGE SCALE GENOMIC DNA]</scope>
    <source>
        <strain evidence="2 3">DFI.7.58</strain>
    </source>
</reference>
<accession>A0ABS9MEW4</accession>
<dbReference type="EMBL" id="JAKNHQ010000001">
    <property type="protein sequence ID" value="MCG4609339.1"/>
    <property type="molecule type" value="Genomic_DNA"/>
</dbReference>
<evidence type="ECO:0000313" key="2">
    <source>
        <dbReference type="EMBL" id="MCG4609339.1"/>
    </source>
</evidence>
<keyword evidence="1" id="KW-1133">Transmembrane helix</keyword>
<evidence type="ECO:0000256" key="1">
    <source>
        <dbReference type="SAM" id="Phobius"/>
    </source>
</evidence>
<protein>
    <submittedName>
        <fullName evidence="2">EpsG family protein</fullName>
    </submittedName>
</protein>
<feature type="transmembrane region" description="Helical" evidence="1">
    <location>
        <begin position="342"/>
        <end position="361"/>
    </location>
</feature>
<feature type="transmembrane region" description="Helical" evidence="1">
    <location>
        <begin position="303"/>
        <end position="322"/>
    </location>
</feature>
<feature type="transmembrane region" description="Helical" evidence="1">
    <location>
        <begin position="204"/>
        <end position="225"/>
    </location>
</feature>
<feature type="transmembrane region" description="Helical" evidence="1">
    <location>
        <begin position="274"/>
        <end position="291"/>
    </location>
</feature>
<keyword evidence="1" id="KW-0472">Membrane</keyword>
<dbReference type="Proteomes" id="UP001298681">
    <property type="component" value="Unassembled WGS sequence"/>
</dbReference>
<feature type="transmembrane region" description="Helical" evidence="1">
    <location>
        <begin position="167"/>
        <end position="192"/>
    </location>
</feature>
<organism evidence="2 3">
    <name type="scientific">Anaeromassilibacillus senegalensis</name>
    <dbReference type="NCBI Taxonomy" id="1673717"/>
    <lineage>
        <taxon>Bacteria</taxon>
        <taxon>Bacillati</taxon>
        <taxon>Bacillota</taxon>
        <taxon>Clostridia</taxon>
        <taxon>Eubacteriales</taxon>
        <taxon>Acutalibacteraceae</taxon>
        <taxon>Anaeromassilibacillus</taxon>
    </lineage>
</organism>
<gene>
    <name evidence="2" type="ORF">L0P57_00045</name>
</gene>